<dbReference type="NCBIfam" id="TIGR01460">
    <property type="entry name" value="HAD-SF-IIA"/>
    <property type="match status" value="1"/>
</dbReference>
<dbReference type="PIRSF" id="PIRSF000915">
    <property type="entry name" value="PGP-type_phosphatase"/>
    <property type="match status" value="1"/>
</dbReference>
<evidence type="ECO:0000256" key="1">
    <source>
        <dbReference type="ARBA" id="ARBA00001946"/>
    </source>
</evidence>
<comment type="function">
    <text evidence="6">Catalyzes the dephosphorylation of 2-6 carbon acid sugars in vitro.</text>
</comment>
<dbReference type="EC" id="3.1.3.-" evidence="6"/>
<dbReference type="SFLD" id="SFLDS00003">
    <property type="entry name" value="Haloacid_Dehalogenase"/>
    <property type="match status" value="1"/>
</dbReference>
<dbReference type="Gene3D" id="3.40.50.1000">
    <property type="entry name" value="HAD superfamily/HAD-like"/>
    <property type="match status" value="2"/>
</dbReference>
<gene>
    <name evidence="7" type="ORF">ACFOY7_00325</name>
</gene>
<evidence type="ECO:0000256" key="3">
    <source>
        <dbReference type="ARBA" id="ARBA00022723"/>
    </source>
</evidence>
<accession>A0ABV8WPL9</accession>
<evidence type="ECO:0000313" key="7">
    <source>
        <dbReference type="EMBL" id="MFC4401542.1"/>
    </source>
</evidence>
<sequence>MKAYRGFLIDLDGTVYKGTKKIIEAIEFVKELEKRGLPYLFLTNNSTKHPSDVSDKLVKMGVPSTAEQVFTTSMATASYIKEQQADAKIYAIGEEGLHMAIEESGLEKVEEGADVVVMGLDRNITYEKLAKGALNIRAGAKFVATNGDVALPTERGFLPGAGSLISVLSVTTGVQPKFIGKPESIIVEQALEVLGTSKEETLMIGDNYATDILAGINAGIDSLLVHTGVTTKADLETIKIQPTYTIDSLAEWKFGE</sequence>
<keyword evidence="5 6" id="KW-0460">Magnesium</keyword>
<comment type="similarity">
    <text evidence="2 6">Belongs to the HAD-like hydrolase superfamily. NagD family.</text>
</comment>
<dbReference type="EMBL" id="JBHSDT010000001">
    <property type="protein sequence ID" value="MFC4401542.1"/>
    <property type="molecule type" value="Genomic_DNA"/>
</dbReference>
<dbReference type="SUPFAM" id="SSF56784">
    <property type="entry name" value="HAD-like"/>
    <property type="match status" value="1"/>
</dbReference>
<dbReference type="GO" id="GO:0016787">
    <property type="term" value="F:hydrolase activity"/>
    <property type="evidence" value="ECO:0007669"/>
    <property type="project" value="UniProtKB-KW"/>
</dbReference>
<proteinExistence type="inferred from homology"/>
<dbReference type="SFLD" id="SFLDG01139">
    <property type="entry name" value="C2.A:_Pyridoxal_Phosphate_Phos"/>
    <property type="match status" value="1"/>
</dbReference>
<dbReference type="CDD" id="cd07530">
    <property type="entry name" value="HAD_Pase_UmpH-like"/>
    <property type="match status" value="1"/>
</dbReference>
<protein>
    <recommendedName>
        <fullName evidence="6">Acid sugar phosphatase</fullName>
        <ecNumber evidence="6">3.1.3.-</ecNumber>
    </recommendedName>
</protein>
<organism evidence="7 8">
    <name type="scientific">Gracilibacillus xinjiangensis</name>
    <dbReference type="NCBI Taxonomy" id="1193282"/>
    <lineage>
        <taxon>Bacteria</taxon>
        <taxon>Bacillati</taxon>
        <taxon>Bacillota</taxon>
        <taxon>Bacilli</taxon>
        <taxon>Bacillales</taxon>
        <taxon>Bacillaceae</taxon>
        <taxon>Gracilibacillus</taxon>
    </lineage>
</organism>
<comment type="cofactor">
    <cofactor evidence="1 6">
        <name>Mg(2+)</name>
        <dbReference type="ChEBI" id="CHEBI:18420"/>
    </cofactor>
</comment>
<dbReference type="Pfam" id="PF13242">
    <property type="entry name" value="Hydrolase_like"/>
    <property type="match status" value="1"/>
</dbReference>
<keyword evidence="4 7" id="KW-0378">Hydrolase</keyword>
<evidence type="ECO:0000256" key="6">
    <source>
        <dbReference type="PIRNR" id="PIRNR000915"/>
    </source>
</evidence>
<evidence type="ECO:0000256" key="5">
    <source>
        <dbReference type="ARBA" id="ARBA00022842"/>
    </source>
</evidence>
<dbReference type="InterPro" id="IPR023214">
    <property type="entry name" value="HAD_sf"/>
</dbReference>
<name>A0ABV8WPL9_9BACI</name>
<reference evidence="8" key="1">
    <citation type="journal article" date="2019" name="Int. J. Syst. Evol. Microbiol.">
        <title>The Global Catalogue of Microorganisms (GCM) 10K type strain sequencing project: providing services to taxonomists for standard genome sequencing and annotation.</title>
        <authorList>
            <consortium name="The Broad Institute Genomics Platform"/>
            <consortium name="The Broad Institute Genome Sequencing Center for Infectious Disease"/>
            <person name="Wu L."/>
            <person name="Ma J."/>
        </authorList>
    </citation>
    <scope>NUCLEOTIDE SEQUENCE [LARGE SCALE GENOMIC DNA]</scope>
    <source>
        <strain evidence="8">CCUG 37865</strain>
    </source>
</reference>
<comment type="caution">
    <text evidence="7">The sequence shown here is derived from an EMBL/GenBank/DDBJ whole genome shotgun (WGS) entry which is preliminary data.</text>
</comment>
<dbReference type="PANTHER" id="PTHR19288:SF46">
    <property type="entry name" value="HALOACID DEHALOGENASE-LIKE HYDROLASE DOMAIN-CONTAINING PROTEIN 2"/>
    <property type="match status" value="1"/>
</dbReference>
<evidence type="ECO:0000256" key="4">
    <source>
        <dbReference type="ARBA" id="ARBA00022801"/>
    </source>
</evidence>
<dbReference type="InterPro" id="IPR006354">
    <property type="entry name" value="HAD-SF_hydro_IIA_hyp1"/>
</dbReference>
<keyword evidence="3 6" id="KW-0479">Metal-binding</keyword>
<dbReference type="RefSeq" id="WP_390248227.1">
    <property type="nucleotide sequence ID" value="NZ_JBHSDT010000001.1"/>
</dbReference>
<dbReference type="NCBIfam" id="TIGR01457">
    <property type="entry name" value="HAD-SF-IIA-hyp2"/>
    <property type="match status" value="1"/>
</dbReference>
<evidence type="ECO:0000256" key="2">
    <source>
        <dbReference type="ARBA" id="ARBA00006696"/>
    </source>
</evidence>
<dbReference type="Pfam" id="PF13344">
    <property type="entry name" value="Hydrolase_6"/>
    <property type="match status" value="1"/>
</dbReference>
<dbReference type="InterPro" id="IPR036412">
    <property type="entry name" value="HAD-like_sf"/>
</dbReference>
<evidence type="ECO:0000313" key="8">
    <source>
        <dbReference type="Proteomes" id="UP001595882"/>
    </source>
</evidence>
<dbReference type="PANTHER" id="PTHR19288">
    <property type="entry name" value="4-NITROPHENYLPHOSPHATASE-RELATED"/>
    <property type="match status" value="1"/>
</dbReference>
<dbReference type="InterPro" id="IPR006357">
    <property type="entry name" value="HAD-SF_hydro_IIA"/>
</dbReference>
<dbReference type="Proteomes" id="UP001595882">
    <property type="component" value="Unassembled WGS sequence"/>
</dbReference>
<keyword evidence="8" id="KW-1185">Reference proteome</keyword>